<organism evidence="5 6">
    <name type="scientific">Sporofaciens musculi</name>
    <dbReference type="NCBI Taxonomy" id="2681861"/>
    <lineage>
        <taxon>Bacteria</taxon>
        <taxon>Bacillati</taxon>
        <taxon>Bacillota</taxon>
        <taxon>Clostridia</taxon>
        <taxon>Lachnospirales</taxon>
        <taxon>Lachnospiraceae</taxon>
        <taxon>Sporofaciens</taxon>
    </lineage>
</organism>
<feature type="active site" description="Acyl-thioester intermediate" evidence="2">
    <location>
        <position position="319"/>
    </location>
</feature>
<evidence type="ECO:0000256" key="1">
    <source>
        <dbReference type="ARBA" id="ARBA00022801"/>
    </source>
</evidence>
<dbReference type="EMBL" id="WUQX01000001">
    <property type="protein sequence ID" value="MXP78731.1"/>
    <property type="molecule type" value="Genomic_DNA"/>
</dbReference>
<keyword evidence="1 5" id="KW-0378">Hydrolase</keyword>
<dbReference type="InterPro" id="IPR009835">
    <property type="entry name" value="SrtB"/>
</dbReference>
<protein>
    <submittedName>
        <fullName evidence="5">Class B sortase</fullName>
        <ecNumber evidence="5">3.4.22.71</ecNumber>
    </submittedName>
</protein>
<keyword evidence="4" id="KW-0472">Membrane</keyword>
<evidence type="ECO:0000256" key="3">
    <source>
        <dbReference type="SAM" id="MobiDB-lite"/>
    </source>
</evidence>
<dbReference type="CDD" id="cd05826">
    <property type="entry name" value="Sortase_B"/>
    <property type="match status" value="1"/>
</dbReference>
<dbReference type="Gene3D" id="2.40.260.10">
    <property type="entry name" value="Sortase"/>
    <property type="match status" value="1"/>
</dbReference>
<feature type="region of interest" description="Disordered" evidence="3">
    <location>
        <begin position="1"/>
        <end position="93"/>
    </location>
</feature>
<feature type="compositionally biased region" description="Basic and acidic residues" evidence="3">
    <location>
        <begin position="1"/>
        <end position="42"/>
    </location>
</feature>
<accession>A0A7X3SLU7</accession>
<feature type="compositionally biased region" description="Polar residues" evidence="3">
    <location>
        <begin position="43"/>
        <end position="54"/>
    </location>
</feature>
<feature type="active site" description="Proton donor/acceptor" evidence="2">
    <location>
        <position position="225"/>
    </location>
</feature>
<dbReference type="InterPro" id="IPR023365">
    <property type="entry name" value="Sortase_dom-sf"/>
</dbReference>
<feature type="compositionally biased region" description="Basic and acidic residues" evidence="3">
    <location>
        <begin position="66"/>
        <end position="85"/>
    </location>
</feature>
<dbReference type="EC" id="3.4.22.71" evidence="5"/>
<dbReference type="AlphaFoldDB" id="A0A7X3SLU7"/>
<evidence type="ECO:0000313" key="6">
    <source>
        <dbReference type="Proteomes" id="UP000460412"/>
    </source>
</evidence>
<reference evidence="5 6" key="1">
    <citation type="submission" date="2019-12" db="EMBL/GenBank/DDBJ databases">
        <title>Sporaefaciens musculi gen. nov., sp. nov., a novel bacterium isolated from the caecum of an obese mouse.</title>
        <authorList>
            <person name="Rasmussen T.S."/>
            <person name="Streidl T."/>
            <person name="Hitch T.C.A."/>
            <person name="Wortmann E."/>
            <person name="Deptula P."/>
            <person name="Hansen M."/>
            <person name="Nielsen D.S."/>
            <person name="Clavel T."/>
            <person name="Vogensen F.K."/>
        </authorList>
    </citation>
    <scope>NUCLEOTIDE SEQUENCE [LARGE SCALE GENOMIC DNA]</scope>
    <source>
        <strain evidence="5 6">WCA-9-b2</strain>
    </source>
</reference>
<evidence type="ECO:0000256" key="2">
    <source>
        <dbReference type="PIRSR" id="PIRSR605754-1"/>
    </source>
</evidence>
<sequence>MEEIKNGRRPDGKSISNRRPDGRSTVNRRADGKSIANRRTDGKSISSRRTNGRTTDGKSSHKRRSDSRSIQEDRRATSEERTGDRRRGRRKKRKKNSLVTNIILVIAAFVFCISAFQLIKIGKGYYDGRSEYEKIRELAIEKNKDEGAKYKVNFDELLALNSDTVAWLRFDPEPAIINYPVVQGKDNEEYLHKTFSANENTLGTIFLNVDNNANFLDENSILYGHYMNDGSMFRHLEDYKDKAFWEANPYFYIYTPDGQELVYHIYSVGEVLDTSDTYLTDFPTNDDYQKFLNMTKEVAMYDTGIEVTTGDTIVTLSTCTSANNDHRFVVRGVKVKE</sequence>
<keyword evidence="4" id="KW-0812">Transmembrane</keyword>
<dbReference type="InterPro" id="IPR005754">
    <property type="entry name" value="Sortase"/>
</dbReference>
<keyword evidence="4" id="KW-1133">Transmembrane helix</keyword>
<feature type="transmembrane region" description="Helical" evidence="4">
    <location>
        <begin position="98"/>
        <end position="119"/>
    </location>
</feature>
<gene>
    <name evidence="5" type="primary">srtB</name>
    <name evidence="5" type="ORF">GN277_26340</name>
</gene>
<evidence type="ECO:0000313" key="5">
    <source>
        <dbReference type="EMBL" id="MXP78731.1"/>
    </source>
</evidence>
<dbReference type="NCBIfam" id="TIGR03064">
    <property type="entry name" value="sortase_srtB"/>
    <property type="match status" value="1"/>
</dbReference>
<proteinExistence type="predicted"/>
<evidence type="ECO:0000256" key="4">
    <source>
        <dbReference type="SAM" id="Phobius"/>
    </source>
</evidence>
<dbReference type="SUPFAM" id="SSF63817">
    <property type="entry name" value="Sortase"/>
    <property type="match status" value="1"/>
</dbReference>
<dbReference type="Proteomes" id="UP000460412">
    <property type="component" value="Unassembled WGS sequence"/>
</dbReference>
<dbReference type="GO" id="GO:0016787">
    <property type="term" value="F:hydrolase activity"/>
    <property type="evidence" value="ECO:0007669"/>
    <property type="project" value="UniProtKB-KW"/>
</dbReference>
<comment type="caution">
    <text evidence="5">The sequence shown here is derived from an EMBL/GenBank/DDBJ whole genome shotgun (WGS) entry which is preliminary data.</text>
</comment>
<name>A0A7X3SLU7_9FIRM</name>
<keyword evidence="6" id="KW-1185">Reference proteome</keyword>
<dbReference type="Pfam" id="PF04203">
    <property type="entry name" value="Sortase"/>
    <property type="match status" value="1"/>
</dbReference>